<dbReference type="Proteomes" id="UP000544122">
    <property type="component" value="Unassembled WGS sequence"/>
</dbReference>
<evidence type="ECO:0000313" key="2">
    <source>
        <dbReference type="Proteomes" id="UP000544122"/>
    </source>
</evidence>
<reference evidence="1 2" key="1">
    <citation type="submission" date="2020-03" db="EMBL/GenBank/DDBJ databases">
        <title>Bradyrhizobium diversity isolated from nodules of Indigofera sp.</title>
        <authorList>
            <person name="Klepa M."/>
            <person name="Helene L."/>
            <person name="Hungria M."/>
        </authorList>
    </citation>
    <scope>NUCLEOTIDE SEQUENCE [LARGE SCALE GENOMIC DNA]</scope>
    <source>
        <strain evidence="1 2">WSM 1791</strain>
    </source>
</reference>
<comment type="caution">
    <text evidence="1">The sequence shown here is derived from an EMBL/GenBank/DDBJ whole genome shotgun (WGS) entry which is preliminary data.</text>
</comment>
<organism evidence="1 2">
    <name type="scientific">Bradyrhizobium australiense</name>
    <dbReference type="NCBI Taxonomy" id="2721161"/>
    <lineage>
        <taxon>Bacteria</taxon>
        <taxon>Pseudomonadati</taxon>
        <taxon>Pseudomonadota</taxon>
        <taxon>Alphaproteobacteria</taxon>
        <taxon>Hyphomicrobiales</taxon>
        <taxon>Nitrobacteraceae</taxon>
        <taxon>Bradyrhizobium</taxon>
    </lineage>
</organism>
<dbReference type="AlphaFoldDB" id="A0A7Y4GSY0"/>
<protein>
    <submittedName>
        <fullName evidence="1">Uncharacterized protein</fullName>
    </submittedName>
</protein>
<gene>
    <name evidence="1" type="ORF">HCN58_17725</name>
</gene>
<proteinExistence type="predicted"/>
<dbReference type="Gene3D" id="3.40.50.300">
    <property type="entry name" value="P-loop containing nucleotide triphosphate hydrolases"/>
    <property type="match status" value="1"/>
</dbReference>
<dbReference type="SUPFAM" id="SSF52540">
    <property type="entry name" value="P-loop containing nucleoside triphosphate hydrolases"/>
    <property type="match status" value="1"/>
</dbReference>
<accession>A0A7Y4GSY0</accession>
<dbReference type="EMBL" id="JAAVLX010000005">
    <property type="protein sequence ID" value="NOJ41420.1"/>
    <property type="molecule type" value="Genomic_DNA"/>
</dbReference>
<sequence>MVRLQRTLSFIVFMVTHDVNSLHAVCDRVAALVDGRIAALGPLQSVLASDHGAMIPPKAMIEGDVVGLGVAGKTNERAR</sequence>
<keyword evidence="2" id="KW-1185">Reference proteome</keyword>
<name>A0A7Y4GSY0_9BRAD</name>
<evidence type="ECO:0000313" key="1">
    <source>
        <dbReference type="EMBL" id="NOJ41420.1"/>
    </source>
</evidence>
<dbReference type="InterPro" id="IPR027417">
    <property type="entry name" value="P-loop_NTPase"/>
</dbReference>